<sequence>MFTPERRKRSQEGSDAYDESLDRTRVDIARAKNYEPPHQNPNMHLANDKKESISTLDSSDSDSVSIETQNTKYTPSKPYISSIRSAINQQQRLENISDISQTLTDHSNIAEPHHDGHYQDNCDIKPSYETYSILHNAQETSIDYSPTPGTYKKLKIDGENSDTSNVNLDQQRSSGIRNRLPNICAILSSRNSSMNSSNDESGELGGDVLGKTNSIDTAEMQLLQVMKVADPKKSPHSIRLIVICGDQTKVVDCEVLKSCTIGQIFYAHYPDAPQKLIFRDVSSKVILNPASSIGDQVSDSQRSLTISATVPSAVAHVPSWILNSVSMGDTGTRNNKNDKNNYCRDIVTKYGKERGSGNNRKSDEESLALEEEEASSALMMINRGLKLDKF</sequence>
<evidence type="ECO:0000313" key="3">
    <source>
        <dbReference type="Proteomes" id="UP000187283"/>
    </source>
</evidence>
<dbReference type="AlphaFoldDB" id="A0A1R1YHT7"/>
<keyword evidence="3" id="KW-1185">Reference proteome</keyword>
<protein>
    <submittedName>
        <fullName evidence="2">Uncharacterized protein</fullName>
    </submittedName>
</protein>
<feature type="compositionally biased region" description="Low complexity" evidence="1">
    <location>
        <begin position="53"/>
        <end position="65"/>
    </location>
</feature>
<dbReference type="EMBL" id="LSSN01000016">
    <property type="protein sequence ID" value="OMJ26482.1"/>
    <property type="molecule type" value="Genomic_DNA"/>
</dbReference>
<organism evidence="2 3">
    <name type="scientific">Smittium culicis</name>
    <dbReference type="NCBI Taxonomy" id="133412"/>
    <lineage>
        <taxon>Eukaryota</taxon>
        <taxon>Fungi</taxon>
        <taxon>Fungi incertae sedis</taxon>
        <taxon>Zoopagomycota</taxon>
        <taxon>Kickxellomycotina</taxon>
        <taxon>Harpellomycetes</taxon>
        <taxon>Harpellales</taxon>
        <taxon>Legeriomycetaceae</taxon>
        <taxon>Smittium</taxon>
    </lineage>
</organism>
<gene>
    <name evidence="2" type="ORF">AYI70_g132</name>
</gene>
<feature type="region of interest" description="Disordered" evidence="1">
    <location>
        <begin position="1"/>
        <end position="72"/>
    </location>
</feature>
<accession>A0A1R1YHT7</accession>
<dbReference type="Proteomes" id="UP000187283">
    <property type="component" value="Unassembled WGS sequence"/>
</dbReference>
<comment type="caution">
    <text evidence="2">The sequence shown here is derived from an EMBL/GenBank/DDBJ whole genome shotgun (WGS) entry which is preliminary data.</text>
</comment>
<evidence type="ECO:0000256" key="1">
    <source>
        <dbReference type="SAM" id="MobiDB-lite"/>
    </source>
</evidence>
<evidence type="ECO:0000313" key="2">
    <source>
        <dbReference type="EMBL" id="OMJ26482.1"/>
    </source>
</evidence>
<name>A0A1R1YHT7_9FUNG</name>
<reference evidence="2 3" key="1">
    <citation type="submission" date="2017-01" db="EMBL/GenBank/DDBJ databases">
        <authorList>
            <person name="Mah S.A."/>
            <person name="Swanson W.J."/>
            <person name="Moy G.W."/>
            <person name="Vacquier V.D."/>
        </authorList>
    </citation>
    <scope>NUCLEOTIDE SEQUENCE [LARGE SCALE GENOMIC DNA]</scope>
    <source>
        <strain evidence="2 3">GSMNP</strain>
    </source>
</reference>
<feature type="compositionally biased region" description="Basic and acidic residues" evidence="1">
    <location>
        <begin position="20"/>
        <end position="35"/>
    </location>
</feature>
<proteinExistence type="predicted"/>
<dbReference type="OrthoDB" id="5599662at2759"/>